<feature type="compositionally biased region" description="Basic residues" evidence="1">
    <location>
        <begin position="414"/>
        <end position="425"/>
    </location>
</feature>
<feature type="compositionally biased region" description="Basic and acidic residues" evidence="1">
    <location>
        <begin position="117"/>
        <end position="140"/>
    </location>
</feature>
<feature type="compositionally biased region" description="Basic residues" evidence="1">
    <location>
        <begin position="473"/>
        <end position="489"/>
    </location>
</feature>
<dbReference type="Proteomes" id="UP000038045">
    <property type="component" value="Unplaced"/>
</dbReference>
<evidence type="ECO:0000313" key="2">
    <source>
        <dbReference type="Proteomes" id="UP000038045"/>
    </source>
</evidence>
<keyword evidence="2" id="KW-1185">Reference proteome</keyword>
<reference evidence="3" key="1">
    <citation type="submission" date="2017-02" db="UniProtKB">
        <authorList>
            <consortium name="WormBaseParasite"/>
        </authorList>
    </citation>
    <scope>IDENTIFICATION</scope>
</reference>
<organism evidence="2 3">
    <name type="scientific">Parastrongyloides trichosuri</name>
    <name type="common">Possum-specific nematode worm</name>
    <dbReference type="NCBI Taxonomy" id="131310"/>
    <lineage>
        <taxon>Eukaryota</taxon>
        <taxon>Metazoa</taxon>
        <taxon>Ecdysozoa</taxon>
        <taxon>Nematoda</taxon>
        <taxon>Chromadorea</taxon>
        <taxon>Rhabditida</taxon>
        <taxon>Tylenchina</taxon>
        <taxon>Panagrolaimomorpha</taxon>
        <taxon>Strongyloidoidea</taxon>
        <taxon>Strongyloididae</taxon>
        <taxon>Parastrongyloides</taxon>
    </lineage>
</organism>
<feature type="compositionally biased region" description="Basic and acidic residues" evidence="1">
    <location>
        <begin position="449"/>
        <end position="468"/>
    </location>
</feature>
<sequence length="567" mass="63294">MKQVAVRLGPGRLDPAPAGARRPPDRAAEAAAVLAAGGRGAGRVDLRRHARLSGRHRRFGRRPLRERTAGPRSRQPRLAAGRHPHQEGPDARAGSRAEGHPGGLRQDLRLIPQGNARSDRKRQSDAEDHESHADGRRGQAEARPGAGGERPPLCVADGLGHRQPGGGRRRRRPAPDDRNRRRPEAPGRRRHGRQGSGGRFLDQRHPRRAGTHQQPDRQRQDGRDRGCRPQVARPADPPVRRQGRQDLRTERAQDGGPALGPADRRTAGAEVRGGRGRQGHPLLQPVQVGDLSGPVVASDARPGRRRHRPQHHRAGRPGDPGPHHERRRPADRRSRPDRHRALFADPPGSPELRRAVDLVGNPGHGHQGHRPDLPLHQGRQDRPVRRRRRRQDRDHAGTDQQHRQGVRRLFGSGRRGRAHPRRQRPVSRDDRVEREPAGRRRREPLRPGLRPDERAPRRPRPRRPDRPGPGRVLPRRRGQGRPAVHRQHLPLHASRFGNVGSAGPHSLGRGLSADAGHRDGQPAGAHHLDQEGLDHLDPGHLRSRRRPDRPGARRLVRPLGRDHRSVP</sequence>
<feature type="compositionally biased region" description="Basic and acidic residues" evidence="1">
    <location>
        <begin position="369"/>
        <end position="383"/>
    </location>
</feature>
<name>A0A0N4ZGU7_PARTI</name>
<protein>
    <submittedName>
        <fullName evidence="3">LigA</fullName>
    </submittedName>
</protein>
<feature type="compositionally biased region" description="Basic and acidic residues" evidence="1">
    <location>
        <begin position="331"/>
        <end position="342"/>
    </location>
</feature>
<feature type="compositionally biased region" description="Basic and acidic residues" evidence="1">
    <location>
        <begin position="391"/>
        <end position="402"/>
    </location>
</feature>
<evidence type="ECO:0000313" key="3">
    <source>
        <dbReference type="WBParaSite" id="PTRK_0000706500.1"/>
    </source>
</evidence>
<feature type="region of interest" description="Disordered" evidence="1">
    <location>
        <begin position="1"/>
        <end position="567"/>
    </location>
</feature>
<feature type="compositionally biased region" description="Basic and acidic residues" evidence="1">
    <location>
        <begin position="243"/>
        <end position="253"/>
    </location>
</feature>
<feature type="compositionally biased region" description="Basic residues" evidence="1">
    <location>
        <begin position="303"/>
        <end position="315"/>
    </location>
</feature>
<accession>A0A0N4ZGU7</accession>
<feature type="compositionally biased region" description="Basic and acidic residues" evidence="1">
    <location>
        <begin position="84"/>
        <end position="99"/>
    </location>
</feature>
<feature type="compositionally biased region" description="Basic and acidic residues" evidence="1">
    <location>
        <begin position="173"/>
        <end position="187"/>
    </location>
</feature>
<feature type="compositionally biased region" description="Basic and acidic residues" evidence="1">
    <location>
        <begin position="426"/>
        <end position="438"/>
    </location>
</feature>
<feature type="compositionally biased region" description="Low complexity" evidence="1">
    <location>
        <begin position="9"/>
        <end position="21"/>
    </location>
</feature>
<proteinExistence type="predicted"/>
<evidence type="ECO:0000256" key="1">
    <source>
        <dbReference type="SAM" id="MobiDB-lite"/>
    </source>
</evidence>
<feature type="compositionally biased region" description="Basic residues" evidence="1">
    <location>
        <begin position="541"/>
        <end position="556"/>
    </location>
</feature>
<dbReference type="WBParaSite" id="PTRK_0000706500.1">
    <property type="protein sequence ID" value="PTRK_0000706500.1"/>
    <property type="gene ID" value="PTRK_0000706500"/>
</dbReference>
<feature type="compositionally biased region" description="Basic and acidic residues" evidence="1">
    <location>
        <begin position="515"/>
        <end position="540"/>
    </location>
</feature>
<dbReference type="AlphaFoldDB" id="A0A0N4ZGU7"/>
<feature type="compositionally biased region" description="Basic and acidic residues" evidence="1">
    <location>
        <begin position="214"/>
        <end position="227"/>
    </location>
</feature>
<feature type="compositionally biased region" description="Basic residues" evidence="1">
    <location>
        <begin position="48"/>
        <end position="62"/>
    </location>
</feature>